<proteinExistence type="inferred from homology"/>
<dbReference type="PANTHER" id="PTHR32227">
    <property type="entry name" value="GLUCAN ENDO-1,3-BETA-GLUCOSIDASE BG1-RELATED-RELATED"/>
    <property type="match status" value="1"/>
</dbReference>
<name>A0AAP0JTA9_9MAGN</name>
<evidence type="ECO:0000256" key="1">
    <source>
        <dbReference type="ARBA" id="ARBA00008773"/>
    </source>
</evidence>
<keyword evidence="8" id="KW-1185">Reference proteome</keyword>
<feature type="region of interest" description="Disordered" evidence="6">
    <location>
        <begin position="420"/>
        <end position="442"/>
    </location>
</feature>
<dbReference type="InterPro" id="IPR044965">
    <property type="entry name" value="Glyco_hydro_17_plant"/>
</dbReference>
<dbReference type="Proteomes" id="UP001419268">
    <property type="component" value="Unassembled WGS sequence"/>
</dbReference>
<keyword evidence="3 5" id="KW-0326">Glycosidase</keyword>
<dbReference type="Gene3D" id="3.20.20.80">
    <property type="entry name" value="Glycosidases"/>
    <property type="match status" value="1"/>
</dbReference>
<gene>
    <name evidence="7" type="ORF">Scep_009509</name>
</gene>
<protein>
    <recommendedName>
        <fullName evidence="9">Glucan endo-1,3-beta-D-glucosidase</fullName>
    </recommendedName>
</protein>
<evidence type="ECO:0000256" key="3">
    <source>
        <dbReference type="ARBA" id="ARBA00023295"/>
    </source>
</evidence>
<dbReference type="EMBL" id="JBBNAG010000004">
    <property type="protein sequence ID" value="KAK9139828.1"/>
    <property type="molecule type" value="Genomic_DNA"/>
</dbReference>
<evidence type="ECO:0008006" key="9">
    <source>
        <dbReference type="Google" id="ProtNLM"/>
    </source>
</evidence>
<comment type="caution">
    <text evidence="7">The sequence shown here is derived from an EMBL/GenBank/DDBJ whole genome shotgun (WGS) entry which is preliminary data.</text>
</comment>
<dbReference type="GO" id="GO:0005975">
    <property type="term" value="P:carbohydrate metabolic process"/>
    <property type="evidence" value="ECO:0007669"/>
    <property type="project" value="InterPro"/>
</dbReference>
<dbReference type="FunFam" id="3.20.20.80:FF:000010">
    <property type="entry name" value="glucan endo-1,3-beta-glucosidase, basic"/>
    <property type="match status" value="1"/>
</dbReference>
<keyword evidence="2 5" id="KW-0378">Hydrolase</keyword>
<comment type="similarity">
    <text evidence="1 4">Belongs to the glycosyl hydrolase 17 family.</text>
</comment>
<dbReference type="InterPro" id="IPR000490">
    <property type="entry name" value="Glyco_hydro_17"/>
</dbReference>
<dbReference type="InterPro" id="IPR017853">
    <property type="entry name" value="GH"/>
</dbReference>
<accession>A0AAP0JTA9</accession>
<feature type="region of interest" description="Disordered" evidence="6">
    <location>
        <begin position="1"/>
        <end position="41"/>
    </location>
</feature>
<evidence type="ECO:0000313" key="8">
    <source>
        <dbReference type="Proteomes" id="UP001419268"/>
    </source>
</evidence>
<sequence length="442" mass="48485">MSSMKSSSPISNFGASSKLTYSSSSSNLPSPPKEEFHSVSSPTARTSFVGVNYGTIADNLPSPADAVSLMKANGITAVRLFEPNHDIYEALRGTSIKVSVGVLNDDLPGLASAGVSATSGWLETHILPFVNDVSFAYITLGNEAIPGPKAQYVYTAIQNMWTSLETFNLSSQILPTAVVPAGVLGVSYPPSQGAFADNVADIMTDVTKLVYSIGAPLMVNVYPYFALVSDPEHISTPFALFTSTDPRFVDGELAYYNLYDAMVDAFLAAMVRVVGAEDVKIMVSESGWPSAGNEPYTTIENAQTYNNNLKNRALSQGTPRRQSVLLDVFIFALFNEDLKAEGVEQNWGNFYPDMQPVYPLWGWRGGAVRDGGGAGDGGMRRRDWGWRRSWRWRRKEARIERRRLKGWAGRERRWEGLVERRGWGERSERGSGEEEKGGESGL</sequence>
<dbReference type="GO" id="GO:0004553">
    <property type="term" value="F:hydrolase activity, hydrolyzing O-glycosyl compounds"/>
    <property type="evidence" value="ECO:0007669"/>
    <property type="project" value="InterPro"/>
</dbReference>
<dbReference type="Pfam" id="PF00332">
    <property type="entry name" value="Glyco_hydro_17"/>
    <property type="match status" value="1"/>
</dbReference>
<evidence type="ECO:0000256" key="5">
    <source>
        <dbReference type="RuleBase" id="RU004336"/>
    </source>
</evidence>
<evidence type="ECO:0000313" key="7">
    <source>
        <dbReference type="EMBL" id="KAK9139828.1"/>
    </source>
</evidence>
<feature type="compositionally biased region" description="Low complexity" evidence="6">
    <location>
        <begin position="1"/>
        <end position="28"/>
    </location>
</feature>
<evidence type="ECO:0000256" key="2">
    <source>
        <dbReference type="ARBA" id="ARBA00022801"/>
    </source>
</evidence>
<reference evidence="7 8" key="1">
    <citation type="submission" date="2024-01" db="EMBL/GenBank/DDBJ databases">
        <title>Genome assemblies of Stephania.</title>
        <authorList>
            <person name="Yang L."/>
        </authorList>
    </citation>
    <scope>NUCLEOTIDE SEQUENCE [LARGE SCALE GENOMIC DNA]</scope>
    <source>
        <strain evidence="7">JXDWG</strain>
        <tissue evidence="7">Leaf</tissue>
    </source>
</reference>
<dbReference type="SUPFAM" id="SSF51445">
    <property type="entry name" value="(Trans)glycosidases"/>
    <property type="match status" value="1"/>
</dbReference>
<organism evidence="7 8">
    <name type="scientific">Stephania cephalantha</name>
    <dbReference type="NCBI Taxonomy" id="152367"/>
    <lineage>
        <taxon>Eukaryota</taxon>
        <taxon>Viridiplantae</taxon>
        <taxon>Streptophyta</taxon>
        <taxon>Embryophyta</taxon>
        <taxon>Tracheophyta</taxon>
        <taxon>Spermatophyta</taxon>
        <taxon>Magnoliopsida</taxon>
        <taxon>Ranunculales</taxon>
        <taxon>Menispermaceae</taxon>
        <taxon>Menispermoideae</taxon>
        <taxon>Cissampelideae</taxon>
        <taxon>Stephania</taxon>
    </lineage>
</organism>
<dbReference type="AlphaFoldDB" id="A0AAP0JTA9"/>
<evidence type="ECO:0000256" key="6">
    <source>
        <dbReference type="SAM" id="MobiDB-lite"/>
    </source>
</evidence>
<dbReference type="PROSITE" id="PS00587">
    <property type="entry name" value="GLYCOSYL_HYDROL_F17"/>
    <property type="match status" value="1"/>
</dbReference>
<evidence type="ECO:0000256" key="4">
    <source>
        <dbReference type="RuleBase" id="RU004335"/>
    </source>
</evidence>